<protein>
    <submittedName>
        <fullName evidence="2">Uncharacterized protein</fullName>
    </submittedName>
</protein>
<keyword evidence="3" id="KW-1185">Reference proteome</keyword>
<name>A0A5D4GSP8_9HYPH</name>
<dbReference type="EMBL" id="VSZS01000064">
    <property type="protein sequence ID" value="TYR31388.1"/>
    <property type="molecule type" value="Genomic_DNA"/>
</dbReference>
<organism evidence="2 3">
    <name type="scientific">Neoaquamicrobium microcysteis</name>
    <dbReference type="NCBI Taxonomy" id="2682781"/>
    <lineage>
        <taxon>Bacteria</taxon>
        <taxon>Pseudomonadati</taxon>
        <taxon>Pseudomonadota</taxon>
        <taxon>Alphaproteobacteria</taxon>
        <taxon>Hyphomicrobiales</taxon>
        <taxon>Phyllobacteriaceae</taxon>
        <taxon>Neoaquamicrobium</taxon>
    </lineage>
</organism>
<keyword evidence="1" id="KW-0732">Signal</keyword>
<gene>
    <name evidence="2" type="ORF">FY036_13985</name>
</gene>
<evidence type="ECO:0000313" key="2">
    <source>
        <dbReference type="EMBL" id="TYR31388.1"/>
    </source>
</evidence>
<dbReference type="OrthoDB" id="8062956at2"/>
<sequence>MPFPLKTILSVSALAALLAWPAAAQDDAAEPIPFAGGELTVTETEDFEKILAFDGRELARDYFVMFDRIASVGGTDVAFFSVGPGGNACAPAAVMVWKPQDGEVRSAALDDECDTPAAAISDYEVFFVPYLLPGATADVRVWNPQEGFRMHGRIAYAPEPDTGWDTLDQAALSHPMDLFRNSAIYAAAQSLLGDELGDVALGLGTSSMPTEAGGLLYARGCVPHACGGSDTFMVVDRDAQALYFAQQGDPTSYWPALDQWPQAAVALIPSDF</sequence>
<comment type="caution">
    <text evidence="2">The sequence shown here is derived from an EMBL/GenBank/DDBJ whole genome shotgun (WGS) entry which is preliminary data.</text>
</comment>
<reference evidence="2 3" key="1">
    <citation type="submission" date="2019-08" db="EMBL/GenBank/DDBJ databases">
        <authorList>
            <person name="Seo Y.L."/>
        </authorList>
    </citation>
    <scope>NUCLEOTIDE SEQUENCE [LARGE SCALE GENOMIC DNA]</scope>
    <source>
        <strain evidence="2 3">MaA-C15</strain>
    </source>
</reference>
<reference evidence="2 3" key="2">
    <citation type="submission" date="2019-09" db="EMBL/GenBank/DDBJ databases">
        <title>Mesorhizobium sp. MaA-C15 isolated from Microcystis aeruginosa.</title>
        <authorList>
            <person name="Jeong S.E."/>
            <person name="Jin H.M."/>
            <person name="Jeon C.O."/>
        </authorList>
    </citation>
    <scope>NUCLEOTIDE SEQUENCE [LARGE SCALE GENOMIC DNA]</scope>
    <source>
        <strain evidence="2 3">MaA-C15</strain>
    </source>
</reference>
<dbReference type="AlphaFoldDB" id="A0A5D4GSP8"/>
<dbReference type="Proteomes" id="UP000323258">
    <property type="component" value="Unassembled WGS sequence"/>
</dbReference>
<feature type="chain" id="PRO_5022718311" evidence="1">
    <location>
        <begin position="25"/>
        <end position="272"/>
    </location>
</feature>
<proteinExistence type="predicted"/>
<evidence type="ECO:0000313" key="3">
    <source>
        <dbReference type="Proteomes" id="UP000323258"/>
    </source>
</evidence>
<evidence type="ECO:0000256" key="1">
    <source>
        <dbReference type="SAM" id="SignalP"/>
    </source>
</evidence>
<feature type="signal peptide" evidence="1">
    <location>
        <begin position="1"/>
        <end position="24"/>
    </location>
</feature>
<accession>A0A5D4GSP8</accession>
<dbReference type="RefSeq" id="WP_148915360.1">
    <property type="nucleotide sequence ID" value="NZ_VSZS01000064.1"/>
</dbReference>